<dbReference type="AlphaFoldDB" id="A0A447P2H1"/>
<organism evidence="1 2">
    <name type="scientific">Salmonella enterica subsp. enterica serovar Sanjuan</name>
    <dbReference type="NCBI Taxonomy" id="1160765"/>
    <lineage>
        <taxon>Bacteria</taxon>
        <taxon>Pseudomonadati</taxon>
        <taxon>Pseudomonadota</taxon>
        <taxon>Gammaproteobacteria</taxon>
        <taxon>Enterobacterales</taxon>
        <taxon>Enterobacteriaceae</taxon>
        <taxon>Salmonella</taxon>
    </lineage>
</organism>
<protein>
    <submittedName>
        <fullName evidence="1">Uncharacterized protein</fullName>
    </submittedName>
</protein>
<sequence length="88" mass="10028">MNGPFFFILLKFLTESYTRPSCTCEANIRMYDSRPVLSLDPKTIKFKEQIVDRAIDGARINLFFIVAPGSTLTDLRKATTYGLINDFV</sequence>
<reference evidence="1 2" key="1">
    <citation type="submission" date="2018-12" db="EMBL/GenBank/DDBJ databases">
        <authorList>
            <consortium name="Pathogen Informatics"/>
        </authorList>
    </citation>
    <scope>NUCLEOTIDE SEQUENCE [LARGE SCALE GENOMIC DNA]</scope>
    <source>
        <strain evidence="1 2">NCTC7406</strain>
    </source>
</reference>
<name>A0A447P2H1_SALET</name>
<evidence type="ECO:0000313" key="2">
    <source>
        <dbReference type="Proteomes" id="UP000276345"/>
    </source>
</evidence>
<dbReference type="EMBL" id="LR134142">
    <property type="protein sequence ID" value="VEA09753.1"/>
    <property type="molecule type" value="Genomic_DNA"/>
</dbReference>
<proteinExistence type="predicted"/>
<evidence type="ECO:0000313" key="1">
    <source>
        <dbReference type="EMBL" id="VEA09753.1"/>
    </source>
</evidence>
<gene>
    <name evidence="1" type="ORF">NCTC7406_05019</name>
</gene>
<accession>A0A447P2H1</accession>
<dbReference type="Proteomes" id="UP000276345">
    <property type="component" value="Chromosome"/>
</dbReference>